<feature type="compositionally biased region" description="Low complexity" evidence="1">
    <location>
        <begin position="659"/>
        <end position="670"/>
    </location>
</feature>
<reference evidence="2 3" key="1">
    <citation type="submission" date="2024-09" db="EMBL/GenBank/DDBJ databases">
        <title>Itraconazole resistance in Madurella fahalii resulting from another homologue of gene encoding cytochrome P450 14-alpha sterol demethylase (CYP51).</title>
        <authorList>
            <person name="Yoshioka I."/>
            <person name="Fahal A.H."/>
            <person name="Kaneko S."/>
            <person name="Yaguchi T."/>
        </authorList>
    </citation>
    <scope>NUCLEOTIDE SEQUENCE [LARGE SCALE GENOMIC DNA]</scope>
    <source>
        <strain evidence="2 3">IFM 68171</strain>
    </source>
</reference>
<evidence type="ECO:0000256" key="1">
    <source>
        <dbReference type="SAM" id="MobiDB-lite"/>
    </source>
</evidence>
<feature type="region of interest" description="Disordered" evidence="1">
    <location>
        <begin position="228"/>
        <end position="291"/>
    </location>
</feature>
<feature type="compositionally biased region" description="Polar residues" evidence="1">
    <location>
        <begin position="671"/>
        <end position="681"/>
    </location>
</feature>
<feature type="compositionally biased region" description="Low complexity" evidence="1">
    <location>
        <begin position="372"/>
        <end position="384"/>
    </location>
</feature>
<keyword evidence="3" id="KW-1185">Reference proteome</keyword>
<evidence type="ECO:0000313" key="3">
    <source>
        <dbReference type="Proteomes" id="UP001628179"/>
    </source>
</evidence>
<comment type="caution">
    <text evidence="2">The sequence shown here is derived from an EMBL/GenBank/DDBJ whole genome shotgun (WGS) entry which is preliminary data.</text>
</comment>
<organism evidence="2 3">
    <name type="scientific">Madurella fahalii</name>
    <dbReference type="NCBI Taxonomy" id="1157608"/>
    <lineage>
        <taxon>Eukaryota</taxon>
        <taxon>Fungi</taxon>
        <taxon>Dikarya</taxon>
        <taxon>Ascomycota</taxon>
        <taxon>Pezizomycotina</taxon>
        <taxon>Sordariomycetes</taxon>
        <taxon>Sordariomycetidae</taxon>
        <taxon>Sordariales</taxon>
        <taxon>Sordariales incertae sedis</taxon>
        <taxon>Madurella</taxon>
    </lineage>
</organism>
<feature type="compositionally biased region" description="Basic and acidic residues" evidence="1">
    <location>
        <begin position="167"/>
        <end position="186"/>
    </location>
</feature>
<feature type="compositionally biased region" description="Basic and acidic residues" evidence="1">
    <location>
        <begin position="251"/>
        <end position="268"/>
    </location>
</feature>
<feature type="region of interest" description="Disordered" evidence="1">
    <location>
        <begin position="167"/>
        <end position="193"/>
    </location>
</feature>
<feature type="compositionally biased region" description="Low complexity" evidence="1">
    <location>
        <begin position="331"/>
        <end position="340"/>
    </location>
</feature>
<name>A0ABQ0GT62_9PEZI</name>
<sequence length="774" mass="85042">MEPYEDQDLFADHPGPISYVPPVVYDGGSSEYGNIFHDGDLANSNEPCAPRIDAVPPNGSYPTPPSPSIIPQEWLFLHSAAHTQAWLTQENMESIQQGRNWTDAPLSLPITQTRHQPNSSQAAIEKFERACKDDASDISIAATWGTQRQDIAHTTLINDTEDRTIEECPQGEERRSFDNNERHHPSNDSVKFSQPLASAYTNWTSLGTTQDTETLGIPRALLRRGSLPIGDLDKATDPNEEQKVLEPPGTEEGKVIEHSTDESEHKGTVTDTTDDSMKGEAKNASVGRIHNARSPRMFRQVGVGKIRLDLVTLLSQYVATARGRTVEGSEDASFSSGSSEIGDDDQDAEAPSDENSHADGGGDPTYQAAGISSGPTTAAPATSANKRAAPNENTGNGEGDGNSPKRRRLNPKPPDTSKSNLARFACPYQAYEPFRSCLRRTKRNPEGGCDGIIRLKQHLARKHMVSYRCPRCWISFDTRRKGADHRNKGGCIEKQKPDDECFMDPWHEAQVEKAYSSTSEEETWWSLFRLLVSSVRGLDEATLQARYWPYYVHLDMSLMIPALTFSDVSFHALGTSSQGETRMSNSTEALSLGQPDPLFLTAGSAIPSSSRLSYSLESQSLSVPIYAAYSPAPDALSPFGSYQPPTQPVVFTPSTTVDSQSRPSNPSSSPDTADTSANQTPGPVPAPASQAQANLEAQSWHPQPQRNAERLRQRLTQTEAENEELREMHRLSRIDLGRVHLVLDEVLDMALPKTVYEKLAGVSEMLGDVMKKLR</sequence>
<feature type="region of interest" description="Disordered" evidence="1">
    <location>
        <begin position="323"/>
        <end position="421"/>
    </location>
</feature>
<feature type="compositionally biased region" description="Polar residues" evidence="1">
    <location>
        <begin position="689"/>
        <end position="706"/>
    </location>
</feature>
<protein>
    <recommendedName>
        <fullName evidence="4">C2H2-type domain-containing protein</fullName>
    </recommendedName>
</protein>
<dbReference type="Proteomes" id="UP001628179">
    <property type="component" value="Unassembled WGS sequence"/>
</dbReference>
<dbReference type="EMBL" id="BAAFSV010000006">
    <property type="protein sequence ID" value="GAB1320928.1"/>
    <property type="molecule type" value="Genomic_DNA"/>
</dbReference>
<evidence type="ECO:0008006" key="4">
    <source>
        <dbReference type="Google" id="ProtNLM"/>
    </source>
</evidence>
<dbReference type="GeneID" id="98181880"/>
<feature type="compositionally biased region" description="Basic and acidic residues" evidence="1">
    <location>
        <begin position="231"/>
        <end position="244"/>
    </location>
</feature>
<feature type="region of interest" description="Disordered" evidence="1">
    <location>
        <begin position="638"/>
        <end position="706"/>
    </location>
</feature>
<evidence type="ECO:0000313" key="2">
    <source>
        <dbReference type="EMBL" id="GAB1320928.1"/>
    </source>
</evidence>
<feature type="compositionally biased region" description="Acidic residues" evidence="1">
    <location>
        <begin position="341"/>
        <end position="352"/>
    </location>
</feature>
<accession>A0ABQ0GT62</accession>
<proteinExistence type="predicted"/>
<dbReference type="RefSeq" id="XP_070922658.1">
    <property type="nucleotide sequence ID" value="XM_071066557.1"/>
</dbReference>
<gene>
    <name evidence="2" type="ORF">MFIFM68171_11138</name>
</gene>